<feature type="region of interest" description="Disordered" evidence="4">
    <location>
        <begin position="1"/>
        <end position="229"/>
    </location>
</feature>
<keyword evidence="6" id="KW-1185">Reference proteome</keyword>
<keyword evidence="1" id="KW-0808">Transferase</keyword>
<sequence length="584" mass="64562">MDETTAELEPLEAHEGLQLSQGHEDREFEDGSEQVADEVEETEAEEDEQAVAEEEEEPIATTDALTDGNDEPNIEEEEAVEEEEEHVEATDEEVAVEDEEPVHEEEPVEEEHVEEEDATVDDVEAERRRLLQEDEGEAAAEEAAEEAAVEEAAVEEAAEEAAAEEAAEEAAAAEEAEAEAEAATGEEEIQVPKATPSWHPARAHHNNEEVIEPEEDIPAEEEDVPEAAETRKLLSSRKLGRRLLADTPCPEDRFLLLGPRTYSGGFNNMMMTLESAILLAKATNRTFIVPPSRNERYNWLRFRMAIDMEPLRNVWPCFIDSDEPWGLNPAPDQLDTSPQRHLLGKGKSNVGKIAAHKGLAPSDHKPKPGSYAAMKPMTGTNREAREGLVGLSIATLAGEQHLGRPEVRDYPVVRVGGSAWGGMMTECPEPELKKLFWSHVKPAADIKAEVEAFKAEKLGDNYFAVHLRWLEGKCPGRAHMYYMPSVSKQIAAMCTNSFKYTASIIKDLGLPMGKVFLASDRQRPEVDKGLSGGQKIVVVVSCKRLSGGEETMAVKGNELSEGEIMWFWLSEGEDHVARELQAVE</sequence>
<evidence type="ECO:0000256" key="4">
    <source>
        <dbReference type="SAM" id="MobiDB-lite"/>
    </source>
</evidence>
<keyword evidence="3" id="KW-0119">Carbohydrate metabolism</keyword>
<name>A0AAE0EP87_9CHLO</name>
<dbReference type="GO" id="GO:0046922">
    <property type="term" value="F:peptide-O-fucosyltransferase activity"/>
    <property type="evidence" value="ECO:0007669"/>
    <property type="project" value="InterPro"/>
</dbReference>
<dbReference type="EMBL" id="LGRX02035339">
    <property type="protein sequence ID" value="KAK3235239.1"/>
    <property type="molecule type" value="Genomic_DNA"/>
</dbReference>
<evidence type="ECO:0000256" key="1">
    <source>
        <dbReference type="ARBA" id="ARBA00022679"/>
    </source>
</evidence>
<dbReference type="Proteomes" id="UP001190700">
    <property type="component" value="Unassembled WGS sequence"/>
</dbReference>
<dbReference type="GO" id="GO:0006004">
    <property type="term" value="P:fucose metabolic process"/>
    <property type="evidence" value="ECO:0007669"/>
    <property type="project" value="UniProtKB-KW"/>
</dbReference>
<comment type="caution">
    <text evidence="5">The sequence shown here is derived from an EMBL/GenBank/DDBJ whole genome shotgun (WGS) entry which is preliminary data.</text>
</comment>
<accession>A0AAE0EP87</accession>
<proteinExistence type="predicted"/>
<evidence type="ECO:0000313" key="6">
    <source>
        <dbReference type="Proteomes" id="UP001190700"/>
    </source>
</evidence>
<dbReference type="PANTHER" id="PTHR13398">
    <property type="entry name" value="GDP-FUCOSE PROTEIN O-FUCOSYLTRANSFERASE 2"/>
    <property type="match status" value="1"/>
</dbReference>
<feature type="compositionally biased region" description="Acidic residues" evidence="4">
    <location>
        <begin position="27"/>
        <end position="58"/>
    </location>
</feature>
<feature type="compositionally biased region" description="Acidic residues" evidence="4">
    <location>
        <begin position="209"/>
        <end position="226"/>
    </location>
</feature>
<evidence type="ECO:0000256" key="3">
    <source>
        <dbReference type="ARBA" id="ARBA00023277"/>
    </source>
</evidence>
<gene>
    <name evidence="5" type="ORF">CYMTET_54564</name>
</gene>
<feature type="compositionally biased region" description="Acidic residues" evidence="4">
    <location>
        <begin position="1"/>
        <end position="10"/>
    </location>
</feature>
<feature type="compositionally biased region" description="Acidic residues" evidence="4">
    <location>
        <begin position="68"/>
        <end position="124"/>
    </location>
</feature>
<organism evidence="5 6">
    <name type="scientific">Cymbomonas tetramitiformis</name>
    <dbReference type="NCBI Taxonomy" id="36881"/>
    <lineage>
        <taxon>Eukaryota</taxon>
        <taxon>Viridiplantae</taxon>
        <taxon>Chlorophyta</taxon>
        <taxon>Pyramimonadophyceae</taxon>
        <taxon>Pyramimonadales</taxon>
        <taxon>Pyramimonadaceae</taxon>
        <taxon>Cymbomonas</taxon>
    </lineage>
</organism>
<dbReference type="InterPro" id="IPR045130">
    <property type="entry name" value="OFUT2-like"/>
</dbReference>
<feature type="compositionally biased region" description="Acidic residues" evidence="4">
    <location>
        <begin position="133"/>
        <end position="189"/>
    </location>
</feature>
<reference evidence="5 6" key="1">
    <citation type="journal article" date="2015" name="Genome Biol. Evol.">
        <title>Comparative Genomics of a Bacterivorous Green Alga Reveals Evolutionary Causalities and Consequences of Phago-Mixotrophic Mode of Nutrition.</title>
        <authorList>
            <person name="Burns J.A."/>
            <person name="Paasch A."/>
            <person name="Narechania A."/>
            <person name="Kim E."/>
        </authorList>
    </citation>
    <scope>NUCLEOTIDE SEQUENCE [LARGE SCALE GENOMIC DNA]</scope>
    <source>
        <strain evidence="5 6">PLY_AMNH</strain>
    </source>
</reference>
<evidence type="ECO:0000313" key="5">
    <source>
        <dbReference type="EMBL" id="KAK3235239.1"/>
    </source>
</evidence>
<evidence type="ECO:0008006" key="7">
    <source>
        <dbReference type="Google" id="ProtNLM"/>
    </source>
</evidence>
<keyword evidence="2" id="KW-0294">Fucose metabolism</keyword>
<evidence type="ECO:0000256" key="2">
    <source>
        <dbReference type="ARBA" id="ARBA00023253"/>
    </source>
</evidence>
<dbReference type="AlphaFoldDB" id="A0AAE0EP87"/>
<dbReference type="PANTHER" id="PTHR13398:SF0">
    <property type="entry name" value="GDP-FUCOSE PROTEIN O-FUCOSYLTRANSFERASE 2"/>
    <property type="match status" value="1"/>
</dbReference>
<protein>
    <recommendedName>
        <fullName evidence="7">O-fucosyltransferase family protein</fullName>
    </recommendedName>
</protein>